<organism evidence="1 2">
    <name type="scientific">Mucilaginibacter pankratovii</name>
    <dbReference type="NCBI Taxonomy" id="2772110"/>
    <lineage>
        <taxon>Bacteria</taxon>
        <taxon>Pseudomonadati</taxon>
        <taxon>Bacteroidota</taxon>
        <taxon>Sphingobacteriia</taxon>
        <taxon>Sphingobacteriales</taxon>
        <taxon>Sphingobacteriaceae</taxon>
        <taxon>Mucilaginibacter</taxon>
    </lineage>
</organism>
<dbReference type="EMBL" id="JACWMY010000001">
    <property type="protein sequence ID" value="MBD1362693.1"/>
    <property type="molecule type" value="Genomic_DNA"/>
</dbReference>
<gene>
    <name evidence="1" type="ORF">IDJ77_02625</name>
</gene>
<reference evidence="1 2" key="1">
    <citation type="submission" date="2020-09" db="EMBL/GenBank/DDBJ databases">
        <title>Novel species of Mucilaginibacter isolated from a glacier on the Tibetan Plateau.</title>
        <authorList>
            <person name="Liu Q."/>
            <person name="Xin Y.-H."/>
        </authorList>
    </citation>
    <scope>NUCLEOTIDE SEQUENCE [LARGE SCALE GENOMIC DNA]</scope>
    <source>
        <strain evidence="1 2">ZT4R22</strain>
    </source>
</reference>
<evidence type="ECO:0000313" key="2">
    <source>
        <dbReference type="Proteomes" id="UP000606600"/>
    </source>
</evidence>
<evidence type="ECO:0000313" key="1">
    <source>
        <dbReference type="EMBL" id="MBD1362693.1"/>
    </source>
</evidence>
<comment type="caution">
    <text evidence="1">The sequence shown here is derived from an EMBL/GenBank/DDBJ whole genome shotgun (WGS) entry which is preliminary data.</text>
</comment>
<proteinExistence type="predicted"/>
<accession>A0ABR7WK44</accession>
<dbReference type="RefSeq" id="WP_191187361.1">
    <property type="nucleotide sequence ID" value="NZ_JACWMY010000001.1"/>
</dbReference>
<name>A0ABR7WK44_9SPHI</name>
<protein>
    <submittedName>
        <fullName evidence="1">Uncharacterized protein</fullName>
    </submittedName>
</protein>
<keyword evidence="2" id="KW-1185">Reference proteome</keyword>
<sequence>MNKQTLDQFPDLEIHFLQLPVTEDTINAHWNKICSQISVASTDATINTNLPKASGEFGSI</sequence>
<dbReference type="Proteomes" id="UP000606600">
    <property type="component" value="Unassembled WGS sequence"/>
</dbReference>